<organism evidence="1 2">
    <name type="scientific">Paracoccus alkanivorans</name>
    <dbReference type="NCBI Taxonomy" id="2116655"/>
    <lineage>
        <taxon>Bacteria</taxon>
        <taxon>Pseudomonadati</taxon>
        <taxon>Pseudomonadota</taxon>
        <taxon>Alphaproteobacteria</taxon>
        <taxon>Rhodobacterales</taxon>
        <taxon>Paracoccaceae</taxon>
        <taxon>Paracoccus</taxon>
    </lineage>
</organism>
<protein>
    <submittedName>
        <fullName evidence="1">Uncharacterized protein</fullName>
    </submittedName>
</protein>
<keyword evidence="2" id="KW-1185">Reference proteome</keyword>
<dbReference type="OrthoDB" id="7312911at2"/>
<dbReference type="SUPFAM" id="SSF64518">
    <property type="entry name" value="Phase 1 flagellin"/>
    <property type="match status" value="1"/>
</dbReference>
<evidence type="ECO:0000313" key="2">
    <source>
        <dbReference type="Proteomes" id="UP000273516"/>
    </source>
</evidence>
<dbReference type="AlphaFoldDB" id="A0A3M0M8W2"/>
<dbReference type="EMBL" id="QOKZ01000005">
    <property type="protein sequence ID" value="RMC34196.1"/>
    <property type="molecule type" value="Genomic_DNA"/>
</dbReference>
<reference evidence="1 2" key="1">
    <citation type="submission" date="2018-07" db="EMBL/GenBank/DDBJ databases">
        <authorList>
            <person name="Zhang Y."/>
            <person name="Wang L."/>
            <person name="Ma S."/>
        </authorList>
    </citation>
    <scope>NUCLEOTIDE SEQUENCE [LARGE SCALE GENOMIC DNA]</scope>
    <source>
        <strain evidence="1 2">4-2</strain>
    </source>
</reference>
<evidence type="ECO:0000313" key="1">
    <source>
        <dbReference type="EMBL" id="RMC34196.1"/>
    </source>
</evidence>
<sequence length="333" mass="36349">MLTNAIGNQARAFTLQTNTARVTKNLHTLTQENASGEAADLGLHLRGNTRILNSVETRLTLIGQYQENVKDTALLLKEQYRVLNAGHETTKELASEVLVSPTLLASEAIRTLPVEAKQAFVSFVSELNSDIGGQYIFSGLAVDRPPLISGKEILGKLEDAVSGLTSTDDIFQAVSDWFDDEFLNVAYGGTTGQTRLTKISEKHFIELDANAADQVVRNQMKGLALIALAGRDAAADQSSDQIDLMRKGGQFLIDNQPDYIAYIANIGSRQASIDARKVENGAILSALKTARNDIRQVDLAKAKTALDEVKTQLEAIYLLTNILSKLKLTEYLR</sequence>
<dbReference type="RefSeq" id="WP_122112903.1">
    <property type="nucleotide sequence ID" value="NZ_QOKZ01000005.1"/>
</dbReference>
<comment type="caution">
    <text evidence="1">The sequence shown here is derived from an EMBL/GenBank/DDBJ whole genome shotgun (WGS) entry which is preliminary data.</text>
</comment>
<dbReference type="Proteomes" id="UP000273516">
    <property type="component" value="Unassembled WGS sequence"/>
</dbReference>
<accession>A0A3M0M8W2</accession>
<dbReference type="Gene3D" id="1.20.1330.10">
    <property type="entry name" value="f41 fragment of flagellin, N-terminal domain"/>
    <property type="match status" value="1"/>
</dbReference>
<name>A0A3M0M8W2_9RHOB</name>
<gene>
    <name evidence="1" type="ORF">C9E81_13565</name>
</gene>
<proteinExistence type="predicted"/>